<sequence length="605" mass="68658">MASDVFAVLIICSLLLFGAHGATFEKDALIPLMNAKVFSHRTQLTHAYGSLPFLCPSQHHSVEHSWLAIDQDLLGDRPVKSDIQIRALENVDCATVCSKAWTVSDAMEAKALIEDDYQVEWWLDNVPCVTASYTNEISTRVYRTGFPLGRIVNGQIYINNHVTLNVVYSREEHDPNKIRLVGFEVYPESIQNGECQRKTMDTLMQHVTERRTTVRFTYAVKWKEVPPPERPWSMFVMAPNPDTYLASSINMAIMLVLLSLVVLVILFKTTRKEPASFDELHDELDEVIGWRLVHRDVFRRPMYGGLLAPLLGTGVQLLLVFSYLMLAISKDWVHLANPASIIRLLIKSFVYTSVIAGYWSARIYKVFRGRSWFFNACLTGVLVPGVILGCLLGQTMVAWCVDSSLAVSFRGWTVVMFLWWLVVVPLTLIGGWLGERQGVIEHPVRTTQMPRLIPRKRWYQEYHISLLLGGVIPFTVMFVDLHDLYKSILEKEISIMMSHLVTSSAVMALVIAQVTVILVFFQLCNEDYHWWWMSFLLGGSSSVYIFLYGLIYYMTKSEVSGFYGGLIYLIRLALGCSLLCLATGALGFFSAYGMARRIYSAVKVD</sequence>
<dbReference type="GO" id="GO:0005794">
    <property type="term" value="C:Golgi apparatus"/>
    <property type="evidence" value="ECO:0007669"/>
    <property type="project" value="UniProtKB-SubCell"/>
</dbReference>
<organism evidence="10 11">
    <name type="scientific">Hesseltinella vesiculosa</name>
    <dbReference type="NCBI Taxonomy" id="101127"/>
    <lineage>
        <taxon>Eukaryota</taxon>
        <taxon>Fungi</taxon>
        <taxon>Fungi incertae sedis</taxon>
        <taxon>Mucoromycota</taxon>
        <taxon>Mucoromycotina</taxon>
        <taxon>Mucoromycetes</taxon>
        <taxon>Mucorales</taxon>
        <taxon>Cunninghamellaceae</taxon>
        <taxon>Hesseltinella</taxon>
    </lineage>
</organism>
<dbReference type="AlphaFoldDB" id="A0A1X2GPJ9"/>
<evidence type="ECO:0000256" key="6">
    <source>
        <dbReference type="ARBA" id="ARBA00022989"/>
    </source>
</evidence>
<dbReference type="EMBL" id="MCGT01000006">
    <property type="protein sequence ID" value="ORX58674.1"/>
    <property type="molecule type" value="Genomic_DNA"/>
</dbReference>
<dbReference type="STRING" id="101127.A0A1X2GPJ9"/>
<keyword evidence="4 9" id="KW-0812">Transmembrane</keyword>
<feature type="transmembrane region" description="Helical" evidence="9">
    <location>
        <begin position="530"/>
        <end position="554"/>
    </location>
</feature>
<protein>
    <recommendedName>
        <fullName evidence="9">Transmembrane 9 superfamily member</fullName>
    </recommendedName>
</protein>
<evidence type="ECO:0000256" key="3">
    <source>
        <dbReference type="ARBA" id="ARBA00005227"/>
    </source>
</evidence>
<evidence type="ECO:0000313" key="11">
    <source>
        <dbReference type="Proteomes" id="UP000242146"/>
    </source>
</evidence>
<accession>A0A1X2GPJ9</accession>
<dbReference type="GO" id="GO:0072657">
    <property type="term" value="P:protein localization to membrane"/>
    <property type="evidence" value="ECO:0007669"/>
    <property type="project" value="TreeGrafter"/>
</dbReference>
<feature type="transmembrane region" description="Helical" evidence="9">
    <location>
        <begin position="305"/>
        <end position="328"/>
    </location>
</feature>
<comment type="caution">
    <text evidence="10">The sequence shown here is derived from an EMBL/GenBank/DDBJ whole genome shotgun (WGS) entry which is preliminary data.</text>
</comment>
<name>A0A1X2GPJ9_9FUNG</name>
<dbReference type="Pfam" id="PF02990">
    <property type="entry name" value="EMP70"/>
    <property type="match status" value="1"/>
</dbReference>
<feature type="chain" id="PRO_5011830313" description="Transmembrane 9 superfamily member" evidence="9">
    <location>
        <begin position="22"/>
        <end position="605"/>
    </location>
</feature>
<evidence type="ECO:0000256" key="1">
    <source>
        <dbReference type="ARBA" id="ARBA00004141"/>
    </source>
</evidence>
<dbReference type="PANTHER" id="PTHR10766">
    <property type="entry name" value="TRANSMEMBRANE 9 SUPERFAMILY PROTEIN"/>
    <property type="match status" value="1"/>
</dbReference>
<keyword evidence="5 9" id="KW-0732">Signal</keyword>
<proteinExistence type="inferred from homology"/>
<dbReference type="GO" id="GO:0016020">
    <property type="term" value="C:membrane"/>
    <property type="evidence" value="ECO:0007669"/>
    <property type="project" value="UniProtKB-SubCell"/>
</dbReference>
<feature type="transmembrane region" description="Helical" evidence="9">
    <location>
        <begin position="499"/>
        <end position="523"/>
    </location>
</feature>
<evidence type="ECO:0000313" key="10">
    <source>
        <dbReference type="EMBL" id="ORX58674.1"/>
    </source>
</evidence>
<evidence type="ECO:0000256" key="2">
    <source>
        <dbReference type="ARBA" id="ARBA00004555"/>
    </source>
</evidence>
<feature type="transmembrane region" description="Helical" evidence="9">
    <location>
        <begin position="340"/>
        <end position="360"/>
    </location>
</feature>
<comment type="similarity">
    <text evidence="3 9">Belongs to the nonaspanin (TM9SF) (TC 9.A.2) family.</text>
</comment>
<keyword evidence="7" id="KW-0333">Golgi apparatus</keyword>
<dbReference type="PANTHER" id="PTHR10766:SF55">
    <property type="entry name" value="TRANSMEMBRANE 9 SUPERFAMILY MEMBER 4"/>
    <property type="match status" value="1"/>
</dbReference>
<dbReference type="Proteomes" id="UP000242146">
    <property type="component" value="Unassembled WGS sequence"/>
</dbReference>
<gene>
    <name evidence="10" type="ORF">DM01DRAFT_1318052</name>
</gene>
<feature type="transmembrane region" description="Helical" evidence="9">
    <location>
        <begin position="244"/>
        <end position="267"/>
    </location>
</feature>
<keyword evidence="11" id="KW-1185">Reference proteome</keyword>
<evidence type="ECO:0000256" key="7">
    <source>
        <dbReference type="ARBA" id="ARBA00023034"/>
    </source>
</evidence>
<reference evidence="10 11" key="1">
    <citation type="submission" date="2016-07" db="EMBL/GenBank/DDBJ databases">
        <title>Pervasive Adenine N6-methylation of Active Genes in Fungi.</title>
        <authorList>
            <consortium name="DOE Joint Genome Institute"/>
            <person name="Mondo S.J."/>
            <person name="Dannebaum R.O."/>
            <person name="Kuo R.C."/>
            <person name="Labutti K."/>
            <person name="Haridas S."/>
            <person name="Kuo A."/>
            <person name="Salamov A."/>
            <person name="Ahrendt S.R."/>
            <person name="Lipzen A."/>
            <person name="Sullivan W."/>
            <person name="Andreopoulos W.B."/>
            <person name="Clum A."/>
            <person name="Lindquist E."/>
            <person name="Daum C."/>
            <person name="Ramamoorthy G.K."/>
            <person name="Gryganskyi A."/>
            <person name="Culley D."/>
            <person name="Magnuson J.K."/>
            <person name="James T.Y."/>
            <person name="O'Malley M.A."/>
            <person name="Stajich J.E."/>
            <person name="Spatafora J.W."/>
            <person name="Visel A."/>
            <person name="Grigoriev I.V."/>
        </authorList>
    </citation>
    <scope>NUCLEOTIDE SEQUENCE [LARGE SCALE GENOMIC DNA]</scope>
    <source>
        <strain evidence="10 11">NRRL 3301</strain>
    </source>
</reference>
<comment type="subcellular location">
    <subcellularLocation>
        <location evidence="2">Golgi apparatus</location>
    </subcellularLocation>
    <subcellularLocation>
        <location evidence="1">Membrane</location>
        <topology evidence="1">Multi-pass membrane protein</topology>
    </subcellularLocation>
</comment>
<dbReference type="OrthoDB" id="1666796at2759"/>
<keyword evidence="8 9" id="KW-0472">Membrane</keyword>
<feature type="transmembrane region" description="Helical" evidence="9">
    <location>
        <begin position="372"/>
        <end position="399"/>
    </location>
</feature>
<feature type="transmembrane region" description="Helical" evidence="9">
    <location>
        <begin position="566"/>
        <end position="589"/>
    </location>
</feature>
<feature type="transmembrane region" description="Helical" evidence="9">
    <location>
        <begin position="462"/>
        <end position="479"/>
    </location>
</feature>
<evidence type="ECO:0000256" key="5">
    <source>
        <dbReference type="ARBA" id="ARBA00022729"/>
    </source>
</evidence>
<keyword evidence="6 9" id="KW-1133">Transmembrane helix</keyword>
<evidence type="ECO:0000256" key="4">
    <source>
        <dbReference type="ARBA" id="ARBA00022692"/>
    </source>
</evidence>
<evidence type="ECO:0000256" key="8">
    <source>
        <dbReference type="ARBA" id="ARBA00023136"/>
    </source>
</evidence>
<evidence type="ECO:0000256" key="9">
    <source>
        <dbReference type="RuleBase" id="RU363079"/>
    </source>
</evidence>
<feature type="transmembrane region" description="Helical" evidence="9">
    <location>
        <begin position="411"/>
        <end position="433"/>
    </location>
</feature>
<feature type="signal peptide" evidence="9">
    <location>
        <begin position="1"/>
        <end position="21"/>
    </location>
</feature>
<dbReference type="InterPro" id="IPR004240">
    <property type="entry name" value="EMP70"/>
</dbReference>